<evidence type="ECO:0000256" key="1">
    <source>
        <dbReference type="SAM" id="MobiDB-lite"/>
    </source>
</evidence>
<keyword evidence="4" id="KW-1185">Reference proteome</keyword>
<evidence type="ECO:0000313" key="3">
    <source>
        <dbReference type="EMBL" id="MFC7362257.1"/>
    </source>
</evidence>
<feature type="domain" description="SGNH hydrolase-type esterase" evidence="2">
    <location>
        <begin position="11"/>
        <end position="186"/>
    </location>
</feature>
<dbReference type="EC" id="3.1.-.-" evidence="3"/>
<dbReference type="Proteomes" id="UP001596524">
    <property type="component" value="Unassembled WGS sequence"/>
</dbReference>
<dbReference type="Pfam" id="PF13472">
    <property type="entry name" value="Lipase_GDSL_2"/>
    <property type="match status" value="1"/>
</dbReference>
<comment type="caution">
    <text evidence="3">The sequence shown here is derived from an EMBL/GenBank/DDBJ whole genome shotgun (WGS) entry which is preliminary data.</text>
</comment>
<protein>
    <submittedName>
        <fullName evidence="3">SGNH/GDSL hydrolase family protein</fullName>
        <ecNumber evidence="3">3.1.-.-</ecNumber>
    </submittedName>
</protein>
<dbReference type="SUPFAM" id="SSF52266">
    <property type="entry name" value="SGNH hydrolase"/>
    <property type="match status" value="1"/>
</dbReference>
<evidence type="ECO:0000259" key="2">
    <source>
        <dbReference type="Pfam" id="PF13472"/>
    </source>
</evidence>
<accession>A0ABW2N4N6</accession>
<feature type="region of interest" description="Disordered" evidence="1">
    <location>
        <begin position="249"/>
        <end position="272"/>
    </location>
</feature>
<dbReference type="InterPro" id="IPR036514">
    <property type="entry name" value="SGNH_hydro_sf"/>
</dbReference>
<organism evidence="3 4">
    <name type="scientific">Nocardioides astragali</name>
    <dbReference type="NCBI Taxonomy" id="1776736"/>
    <lineage>
        <taxon>Bacteria</taxon>
        <taxon>Bacillati</taxon>
        <taxon>Actinomycetota</taxon>
        <taxon>Actinomycetes</taxon>
        <taxon>Propionibacteriales</taxon>
        <taxon>Nocardioidaceae</taxon>
        <taxon>Nocardioides</taxon>
    </lineage>
</organism>
<keyword evidence="3" id="KW-0378">Hydrolase</keyword>
<dbReference type="GO" id="GO:0016787">
    <property type="term" value="F:hydrolase activity"/>
    <property type="evidence" value="ECO:0007669"/>
    <property type="project" value="UniProtKB-KW"/>
</dbReference>
<dbReference type="RefSeq" id="WP_255893095.1">
    <property type="nucleotide sequence ID" value="NZ_JAFMZM010000008.1"/>
</dbReference>
<dbReference type="Gene3D" id="3.40.50.1110">
    <property type="entry name" value="SGNH hydrolase"/>
    <property type="match status" value="1"/>
</dbReference>
<sequence>MNTGLYVRFAALGDSATYGLGDPASAEPRGWARLLGEAIGTAHHVSLCNVSRPGATAAEVRARQLTDALDHRPHLASLIVGLNDTVRSSWDPAAIRIELLHAAGLLAAQGAVLLTVRFHDHSRVFGLPGLLAGPLQRRIEDLNAIYDEIHATYGGLQVDLAAHPGVYDREFWSVDRLHPSEIGHRALAHEFSALLNRHGLVFEPPALELDGDPTTRVTELRTLMAEGLPWLARRLRDHGTVVLGRTLQNIRPGPRTTPATGGAQLSPDEAVS</sequence>
<dbReference type="PANTHER" id="PTHR43784:SF2">
    <property type="entry name" value="GDSL-LIKE LIPASE_ACYLHYDROLASE, PUTATIVE (AFU_ORTHOLOGUE AFUA_2G00820)-RELATED"/>
    <property type="match status" value="1"/>
</dbReference>
<dbReference type="PANTHER" id="PTHR43784">
    <property type="entry name" value="GDSL-LIKE LIPASE/ACYLHYDROLASE, PUTATIVE (AFU_ORTHOLOGUE AFUA_2G00820)-RELATED"/>
    <property type="match status" value="1"/>
</dbReference>
<dbReference type="EMBL" id="JBHTCH010000023">
    <property type="protein sequence ID" value="MFC7362257.1"/>
    <property type="molecule type" value="Genomic_DNA"/>
</dbReference>
<dbReference type="InterPro" id="IPR053140">
    <property type="entry name" value="GDSL_Rv0518-like"/>
</dbReference>
<proteinExistence type="predicted"/>
<name>A0ABW2N4N6_9ACTN</name>
<dbReference type="InterPro" id="IPR013830">
    <property type="entry name" value="SGNH_hydro"/>
</dbReference>
<reference evidence="4" key="1">
    <citation type="journal article" date="2019" name="Int. J. Syst. Evol. Microbiol.">
        <title>The Global Catalogue of Microorganisms (GCM) 10K type strain sequencing project: providing services to taxonomists for standard genome sequencing and annotation.</title>
        <authorList>
            <consortium name="The Broad Institute Genomics Platform"/>
            <consortium name="The Broad Institute Genome Sequencing Center for Infectious Disease"/>
            <person name="Wu L."/>
            <person name="Ma J."/>
        </authorList>
    </citation>
    <scope>NUCLEOTIDE SEQUENCE [LARGE SCALE GENOMIC DNA]</scope>
    <source>
        <strain evidence="4">FCH27</strain>
    </source>
</reference>
<evidence type="ECO:0000313" key="4">
    <source>
        <dbReference type="Proteomes" id="UP001596524"/>
    </source>
</evidence>
<dbReference type="CDD" id="cd01832">
    <property type="entry name" value="SGNH_hydrolase_like_1"/>
    <property type="match status" value="1"/>
</dbReference>
<gene>
    <name evidence="3" type="ORF">ACFQO6_18445</name>
</gene>